<accession>A0A0C2Y322</accession>
<proteinExistence type="predicted"/>
<dbReference type="OrthoDB" id="2635672at2759"/>
<dbReference type="HOGENOM" id="CLU_1161270_0_0_1"/>
<protein>
    <recommendedName>
        <fullName evidence="3">F-box domain-containing protein</fullName>
    </recommendedName>
</protein>
<evidence type="ECO:0000313" key="1">
    <source>
        <dbReference type="EMBL" id="KIM35487.1"/>
    </source>
</evidence>
<evidence type="ECO:0008006" key="3">
    <source>
        <dbReference type="Google" id="ProtNLM"/>
    </source>
</evidence>
<organism evidence="1 2">
    <name type="scientific">Hebeloma cylindrosporum</name>
    <dbReference type="NCBI Taxonomy" id="76867"/>
    <lineage>
        <taxon>Eukaryota</taxon>
        <taxon>Fungi</taxon>
        <taxon>Dikarya</taxon>
        <taxon>Basidiomycota</taxon>
        <taxon>Agaricomycotina</taxon>
        <taxon>Agaricomycetes</taxon>
        <taxon>Agaricomycetidae</taxon>
        <taxon>Agaricales</taxon>
        <taxon>Agaricineae</taxon>
        <taxon>Hymenogastraceae</taxon>
        <taxon>Hebeloma</taxon>
    </lineage>
</organism>
<sequence length="239" mass="27009">MHSFLSRHTTTIKNLELYGVGKPSGVWDPLTLSTPRLSRLERISAHPCYTLWVLNNLIMDNVNNLLLNKDASPNLTEIGLFSESDWNVAPFHYSLFDEALERIAAFPSEKIKLTLRFASFGKSNMTDWIKKHLATNNASKSTIISRLNNVTSLVISSFSNAKYDYKVIEMLPDWLGMFTNVTAIEFTDQPHEIGKKLEEKEFVRKVALACPKVGLLDVQTLKFDLDEVRKDLMNAEGGG</sequence>
<dbReference type="AlphaFoldDB" id="A0A0C2Y322"/>
<keyword evidence="2" id="KW-1185">Reference proteome</keyword>
<dbReference type="Proteomes" id="UP000053424">
    <property type="component" value="Unassembled WGS sequence"/>
</dbReference>
<dbReference type="EMBL" id="KN831819">
    <property type="protein sequence ID" value="KIM35487.1"/>
    <property type="molecule type" value="Genomic_DNA"/>
</dbReference>
<evidence type="ECO:0000313" key="2">
    <source>
        <dbReference type="Proteomes" id="UP000053424"/>
    </source>
</evidence>
<name>A0A0C2Y322_HEBCY</name>
<gene>
    <name evidence="1" type="ORF">M413DRAFT_32438</name>
</gene>
<reference evidence="1 2" key="1">
    <citation type="submission" date="2014-04" db="EMBL/GenBank/DDBJ databases">
        <authorList>
            <consortium name="DOE Joint Genome Institute"/>
            <person name="Kuo A."/>
            <person name="Gay G."/>
            <person name="Dore J."/>
            <person name="Kohler A."/>
            <person name="Nagy L.G."/>
            <person name="Floudas D."/>
            <person name="Copeland A."/>
            <person name="Barry K.W."/>
            <person name="Cichocki N."/>
            <person name="Veneault-Fourrey C."/>
            <person name="LaButti K."/>
            <person name="Lindquist E.A."/>
            <person name="Lipzen A."/>
            <person name="Lundell T."/>
            <person name="Morin E."/>
            <person name="Murat C."/>
            <person name="Sun H."/>
            <person name="Tunlid A."/>
            <person name="Henrissat B."/>
            <person name="Grigoriev I.V."/>
            <person name="Hibbett D.S."/>
            <person name="Martin F."/>
            <person name="Nordberg H.P."/>
            <person name="Cantor M.N."/>
            <person name="Hua S.X."/>
        </authorList>
    </citation>
    <scope>NUCLEOTIDE SEQUENCE [LARGE SCALE GENOMIC DNA]</scope>
    <source>
        <strain evidence="2">h7</strain>
    </source>
</reference>
<reference evidence="2" key="2">
    <citation type="submission" date="2015-01" db="EMBL/GenBank/DDBJ databases">
        <title>Evolutionary Origins and Diversification of the Mycorrhizal Mutualists.</title>
        <authorList>
            <consortium name="DOE Joint Genome Institute"/>
            <consortium name="Mycorrhizal Genomics Consortium"/>
            <person name="Kohler A."/>
            <person name="Kuo A."/>
            <person name="Nagy L.G."/>
            <person name="Floudas D."/>
            <person name="Copeland A."/>
            <person name="Barry K.W."/>
            <person name="Cichocki N."/>
            <person name="Veneault-Fourrey C."/>
            <person name="LaButti K."/>
            <person name="Lindquist E.A."/>
            <person name="Lipzen A."/>
            <person name="Lundell T."/>
            <person name="Morin E."/>
            <person name="Murat C."/>
            <person name="Riley R."/>
            <person name="Ohm R."/>
            <person name="Sun H."/>
            <person name="Tunlid A."/>
            <person name="Henrissat B."/>
            <person name="Grigoriev I.V."/>
            <person name="Hibbett D.S."/>
            <person name="Martin F."/>
        </authorList>
    </citation>
    <scope>NUCLEOTIDE SEQUENCE [LARGE SCALE GENOMIC DNA]</scope>
    <source>
        <strain evidence="2">h7</strain>
    </source>
</reference>